<dbReference type="AlphaFoldDB" id="Q749Q8"/>
<reference evidence="1 2" key="2">
    <citation type="journal article" date="2012" name="BMC Genomics">
        <title>Comparative genomic analysis of Geobacter sulfurreducens KN400, a strain with enhanced capacity for extracellular electron transfer and electricity production.</title>
        <authorList>
            <person name="Butler J.E."/>
            <person name="Young N.D."/>
            <person name="Aklujkar M."/>
            <person name="Lovley D.R."/>
        </authorList>
    </citation>
    <scope>NUCLEOTIDE SEQUENCE [LARGE SCALE GENOMIC DNA]</scope>
    <source>
        <strain evidence="2">ATCC 51573 / DSM 12127 / PCA</strain>
    </source>
</reference>
<dbReference type="Proteomes" id="UP000000577">
    <property type="component" value="Chromosome"/>
</dbReference>
<name>Q749Q8_GEOSL</name>
<keyword evidence="2" id="KW-1185">Reference proteome</keyword>
<dbReference type="HOGENOM" id="CLU_2395525_0_0_7"/>
<evidence type="ECO:0000313" key="1">
    <source>
        <dbReference type="EMBL" id="AAR36056.1"/>
    </source>
</evidence>
<accession>Q749Q8</accession>
<dbReference type="InParanoid" id="Q749Q8"/>
<organism evidence="1 2">
    <name type="scientific">Geobacter sulfurreducens (strain ATCC 51573 / DSM 12127 / PCA)</name>
    <dbReference type="NCBI Taxonomy" id="243231"/>
    <lineage>
        <taxon>Bacteria</taxon>
        <taxon>Pseudomonadati</taxon>
        <taxon>Thermodesulfobacteriota</taxon>
        <taxon>Desulfuromonadia</taxon>
        <taxon>Geobacterales</taxon>
        <taxon>Geobacteraceae</taxon>
        <taxon>Geobacter</taxon>
    </lineage>
</organism>
<protein>
    <submittedName>
        <fullName evidence="1">Uncharacterized protein</fullName>
    </submittedName>
</protein>
<sequence>MMPIPGGVLGKATGTSTDPALNAATRMARAAEPATLRTGRAVAAAALSAPLLRSCFHGGVYVALYPMPDEARITGHLRTIGRRARQTRSLESF</sequence>
<proteinExistence type="predicted"/>
<evidence type="ECO:0000313" key="2">
    <source>
        <dbReference type="Proteomes" id="UP000000577"/>
    </source>
</evidence>
<dbReference type="EMBL" id="AE017180">
    <property type="protein sequence ID" value="AAR36056.1"/>
    <property type="molecule type" value="Genomic_DNA"/>
</dbReference>
<dbReference type="EnsemblBacteria" id="AAR36056">
    <property type="protein sequence ID" value="AAR36056"/>
    <property type="gene ID" value="GSU2684"/>
</dbReference>
<dbReference type="STRING" id="243231.GSU2684"/>
<gene>
    <name evidence="1" type="ordered locus">GSU2684</name>
</gene>
<reference evidence="1 2" key="1">
    <citation type="journal article" date="2003" name="Science">
        <title>Genome of Geobacter sulfurreducens: metal reduction in subsurface environments.</title>
        <authorList>
            <person name="Methe B.A."/>
            <person name="Nelson K.E."/>
            <person name="Eisen J.A."/>
            <person name="Paulsen I.T."/>
            <person name="Nelson W."/>
            <person name="Heidelberg J.F."/>
            <person name="Wu D."/>
            <person name="Wu M."/>
            <person name="Ward N."/>
            <person name="Beanan M.J."/>
            <person name="Dodson R.J."/>
            <person name="Madupu R."/>
            <person name="Brinkac L.M."/>
            <person name="Daugherty S.C."/>
            <person name="DeBoy R.T."/>
            <person name="Durkin A.S."/>
            <person name="Gwinn M."/>
            <person name="Kolonay J.F."/>
            <person name="Sullivan S.A."/>
            <person name="Haft D.H."/>
            <person name="Selengut J."/>
            <person name="Davidsen T.M."/>
            <person name="Zafar N."/>
            <person name="White O."/>
            <person name="Tran B."/>
            <person name="Romero C."/>
            <person name="Forberger H.A."/>
            <person name="Weidman J."/>
            <person name="Khouri H."/>
            <person name="Feldblyum T.V."/>
            <person name="Utterback T.R."/>
            <person name="Van Aken S.E."/>
            <person name="Lovley D.R."/>
            <person name="Fraser C.M."/>
        </authorList>
    </citation>
    <scope>NUCLEOTIDE SEQUENCE [LARGE SCALE GENOMIC DNA]</scope>
    <source>
        <strain evidence="2">ATCC 51573 / DSM 12127 / PCA</strain>
    </source>
</reference>
<dbReference type="KEGG" id="gsu:GSU2684"/>
<dbReference type="PATRIC" id="fig|243231.5.peg.2716"/>